<proteinExistence type="predicted"/>
<gene>
    <name evidence="1" type="ORF">BBEV_0767</name>
</gene>
<evidence type="ECO:0000313" key="1">
    <source>
        <dbReference type="EMBL" id="AOM82138.1"/>
    </source>
</evidence>
<keyword evidence="1" id="KW-0808">Transferase</keyword>
<dbReference type="AlphaFoldDB" id="A0A1D7QT33"/>
<keyword evidence="1" id="KW-0436">Ligase</keyword>
<dbReference type="PATRIC" id="fig|632773.3.peg.808"/>
<sequence length="219" mass="26096">MERKKMEFVIDHERVLQEQEKRMMRLFHELYEELFLYIEHDTNLREKVRAKHTYRYRTGLPDHFPLPDEEQIYFENWFAFDYMTVTGARIFDLFIRSQQGLLSRHMLELAGVLMLMHLQPVRVHSVDSEMAVLSPAFNDDKRWEVRTHLNQSPLTPGALVFARITQLGATRMIVGPAFTISEEHETEVLEKLISVYDQGDSSFRKYMKEFGIDFRKYAL</sequence>
<dbReference type="GO" id="GO:0004516">
    <property type="term" value="F:nicotinate phosphoribosyltransferase activity"/>
    <property type="evidence" value="ECO:0007669"/>
    <property type="project" value="UniProtKB-EC"/>
</dbReference>
<dbReference type="OrthoDB" id="2989520at2"/>
<dbReference type="EC" id="6.3.4.21" evidence="1"/>
<dbReference type="STRING" id="632773.BBEV_0767"/>
<dbReference type="EMBL" id="CP012502">
    <property type="protein sequence ID" value="AOM82138.1"/>
    <property type="molecule type" value="Genomic_DNA"/>
</dbReference>
<name>A0A1D7QT33_9BACI</name>
<organism evidence="1 2">
    <name type="scientific">Salisediminibacterium beveridgei</name>
    <dbReference type="NCBI Taxonomy" id="632773"/>
    <lineage>
        <taxon>Bacteria</taxon>
        <taxon>Bacillati</taxon>
        <taxon>Bacillota</taxon>
        <taxon>Bacilli</taxon>
        <taxon>Bacillales</taxon>
        <taxon>Bacillaceae</taxon>
        <taxon>Salisediminibacterium</taxon>
    </lineage>
</organism>
<reference evidence="1 2" key="1">
    <citation type="submission" date="2015-08" db="EMBL/GenBank/DDBJ databases">
        <title>The complete genome sequence of Bacillus beveridgei MLTeJB.</title>
        <authorList>
            <person name="Hanson T.E."/>
            <person name="Mesa C."/>
            <person name="Basesman S.M."/>
            <person name="Oremland R.S."/>
        </authorList>
    </citation>
    <scope>NUCLEOTIDE SEQUENCE [LARGE SCALE GENOMIC DNA]</scope>
    <source>
        <strain evidence="1 2">MLTeJB</strain>
    </source>
</reference>
<dbReference type="KEGG" id="bbev:BBEV_0767"/>
<keyword evidence="2" id="KW-1185">Reference proteome</keyword>
<evidence type="ECO:0000313" key="2">
    <source>
        <dbReference type="Proteomes" id="UP000094463"/>
    </source>
</evidence>
<accession>A0A1D7QT33</accession>
<dbReference type="Proteomes" id="UP000094463">
    <property type="component" value="Chromosome"/>
</dbReference>
<dbReference type="GO" id="GO:0016757">
    <property type="term" value="F:glycosyltransferase activity"/>
    <property type="evidence" value="ECO:0007669"/>
    <property type="project" value="UniProtKB-KW"/>
</dbReference>
<dbReference type="RefSeq" id="WP_069364254.1">
    <property type="nucleotide sequence ID" value="NZ_CP012502.1"/>
</dbReference>
<keyword evidence="1" id="KW-0328">Glycosyltransferase</keyword>
<protein>
    <submittedName>
        <fullName evidence="1">Putative nicotinate phosphoribosyltransferase</fullName>
        <ecNumber evidence="1">6.3.4.21</ecNumber>
    </submittedName>
</protein>